<dbReference type="GO" id="GO:0032259">
    <property type="term" value="P:methylation"/>
    <property type="evidence" value="ECO:0007669"/>
    <property type="project" value="UniProtKB-KW"/>
</dbReference>
<accession>A0A552LQX6</accession>
<organism evidence="8 9">
    <name type="scientific">Microcystis flos-aquae Mf_WU_F_19750830_S460</name>
    <dbReference type="NCBI Taxonomy" id="2486237"/>
    <lineage>
        <taxon>Bacteria</taxon>
        <taxon>Bacillati</taxon>
        <taxon>Cyanobacteriota</taxon>
        <taxon>Cyanophyceae</taxon>
        <taxon>Oscillatoriophycideae</taxon>
        <taxon>Chroococcales</taxon>
        <taxon>Microcystaceae</taxon>
        <taxon>Microcystis</taxon>
    </lineage>
</organism>
<dbReference type="InterPro" id="IPR001525">
    <property type="entry name" value="C5_MeTfrase"/>
</dbReference>
<evidence type="ECO:0000313" key="9">
    <source>
        <dbReference type="Proteomes" id="UP000320730"/>
    </source>
</evidence>
<comment type="catalytic activity">
    <reaction evidence="7">
        <text>a 2'-deoxycytidine in DNA + S-adenosyl-L-methionine = a 5-methyl-2'-deoxycytidine in DNA + S-adenosyl-L-homocysteine + H(+)</text>
        <dbReference type="Rhea" id="RHEA:13681"/>
        <dbReference type="Rhea" id="RHEA-COMP:11369"/>
        <dbReference type="Rhea" id="RHEA-COMP:11370"/>
        <dbReference type="ChEBI" id="CHEBI:15378"/>
        <dbReference type="ChEBI" id="CHEBI:57856"/>
        <dbReference type="ChEBI" id="CHEBI:59789"/>
        <dbReference type="ChEBI" id="CHEBI:85452"/>
        <dbReference type="ChEBI" id="CHEBI:85454"/>
        <dbReference type="EC" id="2.1.1.37"/>
    </reaction>
</comment>
<dbReference type="InterPro" id="IPR018117">
    <property type="entry name" value="C5_DNA_meth_AS"/>
</dbReference>
<dbReference type="EC" id="2.1.1.37" evidence="7"/>
<evidence type="ECO:0000256" key="3">
    <source>
        <dbReference type="ARBA" id="ARBA00022691"/>
    </source>
</evidence>
<dbReference type="PROSITE" id="PS51679">
    <property type="entry name" value="SAM_MT_C5"/>
    <property type="match status" value="1"/>
</dbReference>
<dbReference type="PANTHER" id="PTHR10629:SF52">
    <property type="entry name" value="DNA (CYTOSINE-5)-METHYLTRANSFERASE 1"/>
    <property type="match status" value="1"/>
</dbReference>
<comment type="similarity">
    <text evidence="5 6">Belongs to the class I-like SAM-binding methyltransferase superfamily. C5-methyltransferase family.</text>
</comment>
<gene>
    <name evidence="8" type="ORF">EWV40_09755</name>
</gene>
<evidence type="ECO:0000256" key="1">
    <source>
        <dbReference type="ARBA" id="ARBA00022603"/>
    </source>
</evidence>
<proteinExistence type="inferred from homology"/>
<dbReference type="EMBL" id="SFAN01000079">
    <property type="protein sequence ID" value="TRV22626.1"/>
    <property type="molecule type" value="Genomic_DNA"/>
</dbReference>
<dbReference type="GO" id="GO:0003886">
    <property type="term" value="F:DNA (cytosine-5-)-methyltransferase activity"/>
    <property type="evidence" value="ECO:0007669"/>
    <property type="project" value="UniProtKB-EC"/>
</dbReference>
<dbReference type="SUPFAM" id="SSF53335">
    <property type="entry name" value="S-adenosyl-L-methionine-dependent methyltransferases"/>
    <property type="match status" value="1"/>
</dbReference>
<evidence type="ECO:0000256" key="6">
    <source>
        <dbReference type="RuleBase" id="RU000416"/>
    </source>
</evidence>
<name>A0A552LQX6_9CHRO</name>
<dbReference type="InterPro" id="IPR050390">
    <property type="entry name" value="C5-Methyltransferase"/>
</dbReference>
<evidence type="ECO:0000256" key="4">
    <source>
        <dbReference type="ARBA" id="ARBA00022747"/>
    </source>
</evidence>
<keyword evidence="2 5" id="KW-0808">Transferase</keyword>
<evidence type="ECO:0000256" key="2">
    <source>
        <dbReference type="ARBA" id="ARBA00022679"/>
    </source>
</evidence>
<dbReference type="GO" id="GO:0009307">
    <property type="term" value="P:DNA restriction-modification system"/>
    <property type="evidence" value="ECO:0007669"/>
    <property type="project" value="UniProtKB-KW"/>
</dbReference>
<dbReference type="Pfam" id="PF00145">
    <property type="entry name" value="DNA_methylase"/>
    <property type="match status" value="1"/>
</dbReference>
<dbReference type="PANTHER" id="PTHR10629">
    <property type="entry name" value="CYTOSINE-SPECIFIC METHYLTRANSFERASE"/>
    <property type="match status" value="1"/>
</dbReference>
<keyword evidence="3 5" id="KW-0949">S-adenosyl-L-methionine</keyword>
<reference evidence="8 9" key="1">
    <citation type="submission" date="2019-01" db="EMBL/GenBank/DDBJ databases">
        <title>Coherence of Microcystis species and biogeography revealed through population genomics.</title>
        <authorList>
            <person name="Perez-Carrascal O.M."/>
            <person name="Terrat Y."/>
            <person name="Giani A."/>
            <person name="Fortin N."/>
            <person name="Tromas N."/>
            <person name="Shapiro B.J."/>
        </authorList>
    </citation>
    <scope>NUCLEOTIDE SEQUENCE [LARGE SCALE GENOMIC DNA]</scope>
    <source>
        <strain evidence="8">Mf_WU_F_19750830_S460</strain>
    </source>
</reference>
<dbReference type="PROSITE" id="PS00094">
    <property type="entry name" value="C5_MTASE_1"/>
    <property type="match status" value="1"/>
</dbReference>
<keyword evidence="4" id="KW-0680">Restriction system</keyword>
<dbReference type="PROSITE" id="PS00095">
    <property type="entry name" value="C5_MTASE_2"/>
    <property type="match status" value="1"/>
</dbReference>
<sequence>MSLIDHISTVDLFCGAGGLTHGFEKARLIVKAGYDIDPACQFPYEHNNKAQFILKNIEDVSGDDLASHFYGSKVKILAGCAPCQPFSTYSRRYQKLDMKWKLLQDFARLVQDCQPDIVSMENVPQLQNTSVFEEFIQKLISLNYTIESSRVNCLDYGIPQTRKRLILLASRFGSINLLPATHSPEMYATVRTTIAHLQPLQAGQKSDFDPLHQCSNLSELNLRRIRVSKPGGTWSDWPEELIASCHLKNSGKTYPSVYGRMEWDQPSPTITTQFFGYGNGRFGHPEQDRAISLREAALLQTFPQNYQFLSPDEPVVFDRIGRLIGNAVPVKLAEVIALSILNHIQIFIDH</sequence>
<evidence type="ECO:0000256" key="5">
    <source>
        <dbReference type="PROSITE-ProRule" id="PRU01016"/>
    </source>
</evidence>
<dbReference type="PRINTS" id="PR00105">
    <property type="entry name" value="C5METTRFRASE"/>
</dbReference>
<dbReference type="InterPro" id="IPR029063">
    <property type="entry name" value="SAM-dependent_MTases_sf"/>
</dbReference>
<dbReference type="NCBIfam" id="TIGR00675">
    <property type="entry name" value="dcm"/>
    <property type="match status" value="1"/>
</dbReference>
<evidence type="ECO:0000313" key="8">
    <source>
        <dbReference type="EMBL" id="TRV22626.1"/>
    </source>
</evidence>
<dbReference type="Gene3D" id="3.90.120.10">
    <property type="entry name" value="DNA Methylase, subunit A, domain 2"/>
    <property type="match status" value="1"/>
</dbReference>
<dbReference type="Gene3D" id="3.40.50.150">
    <property type="entry name" value="Vaccinia Virus protein VP39"/>
    <property type="match status" value="1"/>
</dbReference>
<dbReference type="AlphaFoldDB" id="A0A552LQX6"/>
<protein>
    <recommendedName>
        <fullName evidence="7">Cytosine-specific methyltransferase</fullName>
        <ecNumber evidence="7">2.1.1.37</ecNumber>
    </recommendedName>
</protein>
<dbReference type="InterPro" id="IPR031303">
    <property type="entry name" value="C5_meth_CS"/>
</dbReference>
<keyword evidence="1 5" id="KW-0489">Methyltransferase</keyword>
<feature type="active site" evidence="5">
    <location>
        <position position="83"/>
    </location>
</feature>
<evidence type="ECO:0000256" key="7">
    <source>
        <dbReference type="RuleBase" id="RU000417"/>
    </source>
</evidence>
<comment type="caution">
    <text evidence="8">The sequence shown here is derived from an EMBL/GenBank/DDBJ whole genome shotgun (WGS) entry which is preliminary data.</text>
</comment>
<dbReference type="Proteomes" id="UP000320730">
    <property type="component" value="Unassembled WGS sequence"/>
</dbReference>